<organism evidence="1 2">
    <name type="scientific">Pristionchus entomophagus</name>
    <dbReference type="NCBI Taxonomy" id="358040"/>
    <lineage>
        <taxon>Eukaryota</taxon>
        <taxon>Metazoa</taxon>
        <taxon>Ecdysozoa</taxon>
        <taxon>Nematoda</taxon>
        <taxon>Chromadorea</taxon>
        <taxon>Rhabditida</taxon>
        <taxon>Rhabditina</taxon>
        <taxon>Diplogasteromorpha</taxon>
        <taxon>Diplogasteroidea</taxon>
        <taxon>Neodiplogasteridae</taxon>
        <taxon>Pristionchus</taxon>
    </lineage>
</organism>
<name>A0AAV5SSW7_9BILA</name>
<sequence>VWALKSAMKYLKFEDLEKQTKPFISSQLENGSVIYFDNVKPFELFIIKDVKFFKATLDDGIITLELIREMKTKEISLFKNQPLYFIERSKEWSIYKYNENYSYIEGEQFDISEIDLLSKYERHYNRGILYLFRETSSAKVERVNEKIVRIEGLLLDITFQSYHIPSDSDSIYLLNSGENVLLILNTIDLTVSQHCYE</sequence>
<accession>A0AAV5SSW7</accession>
<dbReference type="Proteomes" id="UP001432027">
    <property type="component" value="Unassembled WGS sequence"/>
</dbReference>
<dbReference type="EMBL" id="BTSX01000002">
    <property type="protein sequence ID" value="GMS86238.1"/>
    <property type="molecule type" value="Genomic_DNA"/>
</dbReference>
<protein>
    <submittedName>
        <fullName evidence="1">Uncharacterized protein</fullName>
    </submittedName>
</protein>
<gene>
    <name evidence="1" type="ORF">PENTCL1PPCAC_8413</name>
</gene>
<reference evidence="1" key="1">
    <citation type="submission" date="2023-10" db="EMBL/GenBank/DDBJ databases">
        <title>Genome assembly of Pristionchus species.</title>
        <authorList>
            <person name="Yoshida K."/>
            <person name="Sommer R.J."/>
        </authorList>
    </citation>
    <scope>NUCLEOTIDE SEQUENCE</scope>
    <source>
        <strain evidence="1">RS0144</strain>
    </source>
</reference>
<dbReference type="AlphaFoldDB" id="A0AAV5SSW7"/>
<keyword evidence="2" id="KW-1185">Reference proteome</keyword>
<evidence type="ECO:0000313" key="2">
    <source>
        <dbReference type="Proteomes" id="UP001432027"/>
    </source>
</evidence>
<feature type="non-terminal residue" evidence="1">
    <location>
        <position position="1"/>
    </location>
</feature>
<evidence type="ECO:0000313" key="1">
    <source>
        <dbReference type="EMBL" id="GMS86238.1"/>
    </source>
</evidence>
<comment type="caution">
    <text evidence="1">The sequence shown here is derived from an EMBL/GenBank/DDBJ whole genome shotgun (WGS) entry which is preliminary data.</text>
</comment>
<proteinExistence type="predicted"/>